<dbReference type="InterPro" id="IPR025669">
    <property type="entry name" value="AAA_dom"/>
</dbReference>
<dbReference type="PANTHER" id="PTHR13696:SF99">
    <property type="entry name" value="COBYRINIC ACID AC-DIAMIDE SYNTHASE"/>
    <property type="match status" value="1"/>
</dbReference>
<dbReference type="RefSeq" id="WP_063340836.1">
    <property type="nucleotide sequence ID" value="NZ_LUKJ01000002.1"/>
</dbReference>
<gene>
    <name evidence="2" type="ORF">A1D17_04410</name>
</gene>
<evidence type="ECO:0000313" key="3">
    <source>
        <dbReference type="Proteomes" id="UP000076489"/>
    </source>
</evidence>
<dbReference type="CDD" id="cd02042">
    <property type="entry name" value="ParAB_family"/>
    <property type="match status" value="1"/>
</dbReference>
<dbReference type="EMBL" id="LUKJ01000002">
    <property type="protein sequence ID" value="KZN20791.1"/>
    <property type="molecule type" value="Genomic_DNA"/>
</dbReference>
<dbReference type="OrthoDB" id="9799330at2"/>
<evidence type="ECO:0000259" key="1">
    <source>
        <dbReference type="Pfam" id="PF13614"/>
    </source>
</evidence>
<dbReference type="PANTHER" id="PTHR13696">
    <property type="entry name" value="P-LOOP CONTAINING NUCLEOSIDE TRIPHOSPHATE HYDROLASE"/>
    <property type="match status" value="1"/>
</dbReference>
<dbReference type="AlphaFoldDB" id="A0A166QSE3"/>
<dbReference type="InterPro" id="IPR050678">
    <property type="entry name" value="DNA_Partitioning_ATPase"/>
</dbReference>
<dbReference type="SUPFAM" id="SSF52540">
    <property type="entry name" value="P-loop containing nucleoside triphosphate hydrolases"/>
    <property type="match status" value="1"/>
</dbReference>
<accession>A0A166QSE3</accession>
<dbReference type="InterPro" id="IPR027417">
    <property type="entry name" value="P-loop_NTPase"/>
</dbReference>
<dbReference type="Gene3D" id="3.40.50.300">
    <property type="entry name" value="P-loop containing nucleotide triphosphate hydrolases"/>
    <property type="match status" value="1"/>
</dbReference>
<proteinExistence type="predicted"/>
<dbReference type="Pfam" id="PF13614">
    <property type="entry name" value="AAA_31"/>
    <property type="match status" value="1"/>
</dbReference>
<feature type="domain" description="AAA" evidence="1">
    <location>
        <begin position="18"/>
        <end position="190"/>
    </location>
</feature>
<name>A0A166QSE3_PSEFL</name>
<protein>
    <recommendedName>
        <fullName evidence="1">AAA domain-containing protein</fullName>
    </recommendedName>
</protein>
<reference evidence="2 3" key="2">
    <citation type="journal article" date="2018" name="Nature">
        <title>Mutant phenotypes for thousands of bacterial genes of unknown function.</title>
        <authorList>
            <person name="Price M.N."/>
            <person name="Wetmore K.M."/>
            <person name="Waters R.J."/>
            <person name="Callaghan M."/>
            <person name="Ray J."/>
            <person name="Liu H."/>
            <person name="Kuehl J.V."/>
            <person name="Melnyk R.A."/>
            <person name="Lamson J.S."/>
            <person name="Suh Y."/>
            <person name="Carlson H.K."/>
            <person name="Esquivel Z."/>
            <person name="Sadeeshkumar H."/>
            <person name="Chakraborty R."/>
            <person name="Zane G.M."/>
            <person name="Rubin B.E."/>
            <person name="Wall J.D."/>
            <person name="Visel A."/>
            <person name="Bristow J."/>
            <person name="Blow M.J."/>
            <person name="Arkin A.P."/>
            <person name="Deutschbauer A.M."/>
        </authorList>
    </citation>
    <scope>NUCLEOTIDE SEQUENCE [LARGE SCALE GENOMIC DNA]</scope>
    <source>
        <strain evidence="2 3">FW300-N1B4</strain>
    </source>
</reference>
<reference evidence="3" key="1">
    <citation type="submission" date="2016-03" db="EMBL/GenBank/DDBJ databases">
        <authorList>
            <person name="Ray J."/>
            <person name="Price M."/>
            <person name="Deutschbauer A."/>
        </authorList>
    </citation>
    <scope>NUCLEOTIDE SEQUENCE [LARGE SCALE GENOMIC DNA]</scope>
    <source>
        <strain evidence="3">FW300-N1B4</strain>
    </source>
</reference>
<comment type="caution">
    <text evidence="2">The sequence shown here is derived from an EMBL/GenBank/DDBJ whole genome shotgun (WGS) entry which is preliminary data.</text>
</comment>
<sequence>MTTSAPNRAARRAKKYLAKIITITNQKGGVGKTTISFHLAVFLARLGFRVLVVDLDGQGNLSSCLAPGKQEGGTMTAMLFRDEEITTSPLATVWGVDLIYCLEGDMSVYEVEMEGISRVDPFYQRIKDMSEEYDYVILDTPPTYGVKMMAACIAADYIFAPVELAGFALNGVRALDECMATISAVVNKVIGIDGLICNKYDTRNSLHESSLQEIRKQVGKLVFNTVLRDSAPIDKAILTAQPVWKNRKSGNERAASVMMVDLMKEIAHKIDVPRAVIESFKPN</sequence>
<evidence type="ECO:0000313" key="2">
    <source>
        <dbReference type="EMBL" id="KZN20791.1"/>
    </source>
</evidence>
<dbReference type="Proteomes" id="UP000076489">
    <property type="component" value="Unassembled WGS sequence"/>
</dbReference>
<organism evidence="2 3">
    <name type="scientific">Pseudomonas fluorescens</name>
    <dbReference type="NCBI Taxonomy" id="294"/>
    <lineage>
        <taxon>Bacteria</taxon>
        <taxon>Pseudomonadati</taxon>
        <taxon>Pseudomonadota</taxon>
        <taxon>Gammaproteobacteria</taxon>
        <taxon>Pseudomonadales</taxon>
        <taxon>Pseudomonadaceae</taxon>
        <taxon>Pseudomonas</taxon>
    </lineage>
</organism>